<evidence type="ECO:0008006" key="11">
    <source>
        <dbReference type="Google" id="ProtNLM"/>
    </source>
</evidence>
<dbReference type="EMBL" id="ML978066">
    <property type="protein sequence ID" value="KAF2020729.1"/>
    <property type="molecule type" value="Genomic_DNA"/>
</dbReference>
<protein>
    <recommendedName>
        <fullName evidence="11">Homeobox domain-containing protein</fullName>
    </recommendedName>
</protein>
<feature type="compositionally biased region" description="Low complexity" evidence="6">
    <location>
        <begin position="316"/>
        <end position="334"/>
    </location>
</feature>
<dbReference type="OrthoDB" id="5399138at2759"/>
<dbReference type="Gene3D" id="3.30.160.60">
    <property type="entry name" value="Classic Zinc Finger"/>
    <property type="match status" value="1"/>
</dbReference>
<feature type="domain" description="C2H2-type" evidence="8">
    <location>
        <begin position="407"/>
        <end position="435"/>
    </location>
</feature>
<keyword evidence="1 5" id="KW-0238">DNA-binding</keyword>
<dbReference type="GO" id="GO:0005634">
    <property type="term" value="C:nucleus"/>
    <property type="evidence" value="ECO:0007669"/>
    <property type="project" value="UniProtKB-SubCell"/>
</dbReference>
<feature type="region of interest" description="Disordered" evidence="6">
    <location>
        <begin position="937"/>
        <end position="959"/>
    </location>
</feature>
<dbReference type="CDD" id="cd00086">
    <property type="entry name" value="homeodomain"/>
    <property type="match status" value="1"/>
</dbReference>
<sequence length="1001" mass="110598">MATPNVSSEMAQFFDFGEAAMPDTIQDVFFDFIHTLQLPAALLTDLSCLCHESQDVQTSQDLIAGTASDAAVPSGPEWNSDFSSWIPTYSKPADPCDYCRSRSLECFIYNTGGGVQSACSPCNALFRPCSFSEPEKMVMQNKRTAIDTLASLPEDIARNFGTLTGRKPLRSLGHVGPIEEFVDPDSDKTKRGASAARFPRGAVKVLKEWMNQHRDHPYPTEEEKETLGLLTGLSMNQISNWMANTRRRQKNRPKRSASPSIRPNTQPMNIPDGRTWDEMNPFERWKHSPPENEPAPLTAIAKAVETFDPPQPDSLSSSYNGRSRKGNSSGSTGSFSLFKAPSTTSLETGFTNMSSGSLQSHGTAWSHGSRNSFGSLTSLNSQKERRRRRKMPTRTPKLDLSAAPRPFQCTFCTDTFKNKYDWSRHEKSLHLSLEKWICAPIGEVIICTASGQRKCVYCDAIEPSKEHLETHHYHECAEKGLEARTFYRKDHLRQHLRLMHGCKMTSSMESWKAEAQYINSRCGFCDKSFDKWQDRVDHLAKEFRNGANMKNWKGCRGLDPSVAAQVTNAMPPYLIADESKSPFPFSAGNTQSLKHHNTCLQQDDFQFLLPSDSASTRVDNLGDRYTDGSASLSPLAVPTNTPQHQLSSSKSPSPHPNATCWEILTLRLGQFARQYLETHEPSSLTDEMLQQQARFILYDSDDPWNQTSADNAEWLALFKKSHGIPSSSTFTNWSSHEVLEDLGIRQDTKLDTSFNLSNFTNIAHDTSQADESLVYECLLAGTLNNSKNAQSMFRSGTPLTLPELASSTTSGASNYPLTSNFELQGLDAPISELGCTVPGGPCIGENGEIGYAVSSASNSRRSQDLSLGNPGFLAPIQEKKCTKSGDPIFPPIQERACAKSGDAVFPTLQEMPCTTTGEPLPSHFDMIDWDQQFATSARISTSPSAGKSSGSSPDVIEGTMGQPQVLRWGDHPLDAGLMDMDLDLDIDLSSVTVNDNNNGLY</sequence>
<evidence type="ECO:0000256" key="2">
    <source>
        <dbReference type="ARBA" id="ARBA00023155"/>
    </source>
</evidence>
<dbReference type="AlphaFoldDB" id="A0A6A5Y605"/>
<feature type="region of interest" description="Disordered" evidence="6">
    <location>
        <begin position="307"/>
        <end position="338"/>
    </location>
</feature>
<evidence type="ECO:0000256" key="3">
    <source>
        <dbReference type="ARBA" id="ARBA00023242"/>
    </source>
</evidence>
<feature type="compositionally biased region" description="Basic and acidic residues" evidence="6">
    <location>
        <begin position="274"/>
        <end position="290"/>
    </location>
</feature>
<dbReference type="PROSITE" id="PS00028">
    <property type="entry name" value="ZINC_FINGER_C2H2_1"/>
    <property type="match status" value="1"/>
</dbReference>
<dbReference type="SUPFAM" id="SSF46689">
    <property type="entry name" value="Homeodomain-like"/>
    <property type="match status" value="1"/>
</dbReference>
<evidence type="ECO:0000259" key="7">
    <source>
        <dbReference type="PROSITE" id="PS50071"/>
    </source>
</evidence>
<dbReference type="GO" id="GO:0008270">
    <property type="term" value="F:zinc ion binding"/>
    <property type="evidence" value="ECO:0007669"/>
    <property type="project" value="UniProtKB-KW"/>
</dbReference>
<dbReference type="SMART" id="SM00355">
    <property type="entry name" value="ZnF_C2H2"/>
    <property type="match status" value="3"/>
</dbReference>
<dbReference type="Gene3D" id="1.10.10.60">
    <property type="entry name" value="Homeodomain-like"/>
    <property type="match status" value="1"/>
</dbReference>
<dbReference type="PROSITE" id="PS50157">
    <property type="entry name" value="ZINC_FINGER_C2H2_2"/>
    <property type="match status" value="1"/>
</dbReference>
<evidence type="ECO:0000256" key="4">
    <source>
        <dbReference type="PROSITE-ProRule" id="PRU00042"/>
    </source>
</evidence>
<feature type="compositionally biased region" description="Polar residues" evidence="6">
    <location>
        <begin position="351"/>
        <end position="381"/>
    </location>
</feature>
<dbReference type="SMART" id="SM00389">
    <property type="entry name" value="HOX"/>
    <property type="match status" value="1"/>
</dbReference>
<dbReference type="InterPro" id="IPR050224">
    <property type="entry name" value="TALE_homeobox"/>
</dbReference>
<comment type="subcellular location">
    <subcellularLocation>
        <location evidence="5">Nucleus</location>
    </subcellularLocation>
</comment>
<reference evidence="9" key="1">
    <citation type="journal article" date="2020" name="Stud. Mycol.">
        <title>101 Dothideomycetes genomes: a test case for predicting lifestyles and emergence of pathogens.</title>
        <authorList>
            <person name="Haridas S."/>
            <person name="Albert R."/>
            <person name="Binder M."/>
            <person name="Bloem J."/>
            <person name="Labutti K."/>
            <person name="Salamov A."/>
            <person name="Andreopoulos B."/>
            <person name="Baker S."/>
            <person name="Barry K."/>
            <person name="Bills G."/>
            <person name="Bluhm B."/>
            <person name="Cannon C."/>
            <person name="Castanera R."/>
            <person name="Culley D."/>
            <person name="Daum C."/>
            <person name="Ezra D."/>
            <person name="Gonzalez J."/>
            <person name="Henrissat B."/>
            <person name="Kuo A."/>
            <person name="Liang C."/>
            <person name="Lipzen A."/>
            <person name="Lutzoni F."/>
            <person name="Magnuson J."/>
            <person name="Mondo S."/>
            <person name="Nolan M."/>
            <person name="Ohm R."/>
            <person name="Pangilinan J."/>
            <person name="Park H.-J."/>
            <person name="Ramirez L."/>
            <person name="Alfaro M."/>
            <person name="Sun H."/>
            <person name="Tritt A."/>
            <person name="Yoshinaga Y."/>
            <person name="Zwiers L.-H."/>
            <person name="Turgeon B."/>
            <person name="Goodwin S."/>
            <person name="Spatafora J."/>
            <person name="Crous P."/>
            <person name="Grigoriev I."/>
        </authorList>
    </citation>
    <scope>NUCLEOTIDE SEQUENCE</scope>
    <source>
        <strain evidence="9">CBS 175.79</strain>
    </source>
</reference>
<dbReference type="InterPro" id="IPR006600">
    <property type="entry name" value="HTH_CenpB_DNA-bd_dom"/>
</dbReference>
<feature type="compositionally biased region" description="Basic residues" evidence="6">
    <location>
        <begin position="245"/>
        <end position="255"/>
    </location>
</feature>
<dbReference type="PANTHER" id="PTHR11850">
    <property type="entry name" value="HOMEOBOX PROTEIN TRANSCRIPTION FACTORS"/>
    <property type="match status" value="1"/>
</dbReference>
<dbReference type="Pfam" id="PF05920">
    <property type="entry name" value="Homeobox_KN"/>
    <property type="match status" value="1"/>
</dbReference>
<feature type="compositionally biased region" description="Low complexity" evidence="6">
    <location>
        <begin position="940"/>
        <end position="953"/>
    </location>
</feature>
<keyword evidence="4" id="KW-0479">Metal-binding</keyword>
<keyword evidence="4" id="KW-0863">Zinc-finger</keyword>
<accession>A0A6A5Y605</accession>
<feature type="compositionally biased region" description="Polar residues" evidence="6">
    <location>
        <begin position="629"/>
        <end position="652"/>
    </location>
</feature>
<keyword evidence="2 5" id="KW-0371">Homeobox</keyword>
<feature type="region of interest" description="Disordered" evidence="6">
    <location>
        <begin position="351"/>
        <end position="399"/>
    </location>
</feature>
<feature type="DNA-binding region" description="Homeobox" evidence="5">
    <location>
        <begin position="191"/>
        <end position="253"/>
    </location>
</feature>
<dbReference type="InterPro" id="IPR009057">
    <property type="entry name" value="Homeodomain-like_sf"/>
</dbReference>
<evidence type="ECO:0000256" key="1">
    <source>
        <dbReference type="ARBA" id="ARBA00023125"/>
    </source>
</evidence>
<dbReference type="PROSITE" id="PS50071">
    <property type="entry name" value="HOMEOBOX_2"/>
    <property type="match status" value="1"/>
</dbReference>
<keyword evidence="4" id="KW-0862">Zinc</keyword>
<evidence type="ECO:0000256" key="6">
    <source>
        <dbReference type="SAM" id="MobiDB-lite"/>
    </source>
</evidence>
<dbReference type="RefSeq" id="XP_033389068.1">
    <property type="nucleotide sequence ID" value="XM_033523185.1"/>
</dbReference>
<dbReference type="InterPro" id="IPR013087">
    <property type="entry name" value="Znf_C2H2_type"/>
</dbReference>
<keyword evidence="3 5" id="KW-0539">Nucleus</keyword>
<dbReference type="InterPro" id="IPR008422">
    <property type="entry name" value="KN_HD"/>
</dbReference>
<feature type="region of interest" description="Disordered" evidence="6">
    <location>
        <begin position="629"/>
        <end position="655"/>
    </location>
</feature>
<evidence type="ECO:0000256" key="5">
    <source>
        <dbReference type="PROSITE-ProRule" id="PRU00108"/>
    </source>
</evidence>
<feature type="domain" description="Homeobox" evidence="7">
    <location>
        <begin position="189"/>
        <end position="252"/>
    </location>
</feature>
<dbReference type="GO" id="GO:0003677">
    <property type="term" value="F:DNA binding"/>
    <property type="evidence" value="ECO:0007669"/>
    <property type="project" value="UniProtKB-UniRule"/>
</dbReference>
<dbReference type="Pfam" id="PF03221">
    <property type="entry name" value="HTH_Tnp_Tc5"/>
    <property type="match status" value="1"/>
</dbReference>
<name>A0A6A5Y605_9PLEO</name>
<feature type="region of interest" description="Disordered" evidence="6">
    <location>
        <begin position="244"/>
        <end position="295"/>
    </location>
</feature>
<keyword evidence="10" id="KW-1185">Reference proteome</keyword>
<evidence type="ECO:0000313" key="10">
    <source>
        <dbReference type="Proteomes" id="UP000799778"/>
    </source>
</evidence>
<proteinExistence type="predicted"/>
<feature type="compositionally biased region" description="Polar residues" evidence="6">
    <location>
        <begin position="257"/>
        <end position="268"/>
    </location>
</feature>
<organism evidence="9 10">
    <name type="scientific">Aaosphaeria arxii CBS 175.79</name>
    <dbReference type="NCBI Taxonomy" id="1450172"/>
    <lineage>
        <taxon>Eukaryota</taxon>
        <taxon>Fungi</taxon>
        <taxon>Dikarya</taxon>
        <taxon>Ascomycota</taxon>
        <taxon>Pezizomycotina</taxon>
        <taxon>Dothideomycetes</taxon>
        <taxon>Pleosporomycetidae</taxon>
        <taxon>Pleosporales</taxon>
        <taxon>Pleosporales incertae sedis</taxon>
        <taxon>Aaosphaeria</taxon>
    </lineage>
</organism>
<dbReference type="Proteomes" id="UP000799778">
    <property type="component" value="Unassembled WGS sequence"/>
</dbReference>
<gene>
    <name evidence="9" type="ORF">BU24DRAFT_339509</name>
</gene>
<evidence type="ECO:0000313" key="9">
    <source>
        <dbReference type="EMBL" id="KAF2020729.1"/>
    </source>
</evidence>
<dbReference type="InterPro" id="IPR001356">
    <property type="entry name" value="HD"/>
</dbReference>
<dbReference type="GeneID" id="54280582"/>
<dbReference type="GO" id="GO:0006355">
    <property type="term" value="P:regulation of DNA-templated transcription"/>
    <property type="evidence" value="ECO:0007669"/>
    <property type="project" value="InterPro"/>
</dbReference>
<evidence type="ECO:0000259" key="8">
    <source>
        <dbReference type="PROSITE" id="PS50157"/>
    </source>
</evidence>